<dbReference type="GO" id="GO:0000030">
    <property type="term" value="F:mannosyltransferase activity"/>
    <property type="evidence" value="ECO:0007669"/>
    <property type="project" value="TreeGrafter"/>
</dbReference>
<evidence type="ECO:0000313" key="4">
    <source>
        <dbReference type="Proteomes" id="UP000054454"/>
    </source>
</evidence>
<evidence type="ECO:0000256" key="2">
    <source>
        <dbReference type="SAM" id="SignalP"/>
    </source>
</evidence>
<dbReference type="GO" id="GO:0005789">
    <property type="term" value="C:endoplasmic reticulum membrane"/>
    <property type="evidence" value="ECO:0007669"/>
    <property type="project" value="TreeGrafter"/>
</dbReference>
<dbReference type="PANTHER" id="PTHR28022">
    <property type="entry name" value="GPI MANNOSYLTRANSFERASE 2 SUBUNIT PGA1"/>
    <property type="match status" value="1"/>
</dbReference>
<evidence type="ECO:0000313" key="3">
    <source>
        <dbReference type="EMBL" id="KTW26620.1"/>
    </source>
</evidence>
<feature type="transmembrane region" description="Helical" evidence="1">
    <location>
        <begin position="158"/>
        <end position="177"/>
    </location>
</feature>
<dbReference type="OrthoDB" id="3360032at2759"/>
<evidence type="ECO:0000256" key="1">
    <source>
        <dbReference type="SAM" id="Phobius"/>
    </source>
</evidence>
<keyword evidence="1" id="KW-0472">Membrane</keyword>
<dbReference type="GeneID" id="28937364"/>
<dbReference type="InterPro" id="IPR019433">
    <property type="entry name" value="GPI_ManTrfase_II_coact_Pga1"/>
</dbReference>
<name>A0A0W4ZE17_PNEC8</name>
<proteinExistence type="predicted"/>
<reference evidence="4" key="1">
    <citation type="journal article" date="2016" name="Nat. Commun.">
        <title>Genome analysis of three Pneumocystis species reveals adaptation mechanisms to life exclusively in mammalian hosts.</title>
        <authorList>
            <person name="Ma L."/>
            <person name="Chen Z."/>
            <person name="Huang D.W."/>
            <person name="Kutty G."/>
            <person name="Ishihara M."/>
            <person name="Wang H."/>
            <person name="Abouelleil A."/>
            <person name="Bishop L."/>
            <person name="Davey E."/>
            <person name="Deng R."/>
            <person name="Deng X."/>
            <person name="Fan L."/>
            <person name="Fantoni G."/>
            <person name="Fitzgerald M."/>
            <person name="Gogineni E."/>
            <person name="Goldberg J.M."/>
            <person name="Handley G."/>
            <person name="Hu X."/>
            <person name="Huber C."/>
            <person name="Jiao X."/>
            <person name="Jones K."/>
            <person name="Levin J.Z."/>
            <person name="Liu Y."/>
            <person name="Macdonald P."/>
            <person name="Melnikov A."/>
            <person name="Raley C."/>
            <person name="Sassi M."/>
            <person name="Sherman B.T."/>
            <person name="Song X."/>
            <person name="Sykes S."/>
            <person name="Tran B."/>
            <person name="Walsh L."/>
            <person name="Xia Y."/>
            <person name="Yang J."/>
            <person name="Young S."/>
            <person name="Zeng Q."/>
            <person name="Zheng X."/>
            <person name="Stephens R."/>
            <person name="Nusbaum C."/>
            <person name="Birren B.W."/>
            <person name="Azadi P."/>
            <person name="Lempicki R.A."/>
            <person name="Cuomo C.A."/>
            <person name="Kovacs J.A."/>
        </authorList>
    </citation>
    <scope>NUCLEOTIDE SEQUENCE [LARGE SCALE GENOMIC DNA]</scope>
    <source>
        <strain evidence="4">B80</strain>
    </source>
</reference>
<dbReference type="RefSeq" id="XP_018224955.1">
    <property type="nucleotide sequence ID" value="XM_018371161.1"/>
</dbReference>
<dbReference type="AlphaFoldDB" id="A0A0W4ZE17"/>
<keyword evidence="2" id="KW-0732">Signal</keyword>
<sequence>MNLFLFLFLFYQVRANLEKIIFTASPSLPVLQSDVSVSDDLFPGQYLEQNVLLGFHPNNSAILIERWYFIHSLYLNYTYEIRLSWPATSPALIYLDVFQISNSIIQSANSSLNFYLRVRLIPDYFSLYPSVMASHPLSFHLFLDQVVLGLPYSLRWTIVYASIVGFIAWFGMAPLIYKLICWQIKKN</sequence>
<dbReference type="GO" id="GO:0006506">
    <property type="term" value="P:GPI anchor biosynthetic process"/>
    <property type="evidence" value="ECO:0007669"/>
    <property type="project" value="TreeGrafter"/>
</dbReference>
<keyword evidence="1" id="KW-1133">Transmembrane helix</keyword>
<dbReference type="PANTHER" id="PTHR28022:SF1">
    <property type="entry name" value="GPI MANNOSYLTRANSFERASE 2 SUBUNIT PGA1"/>
    <property type="match status" value="1"/>
</dbReference>
<accession>A0A0W4ZE17</accession>
<organism evidence="3 4">
    <name type="scientific">Pneumocystis carinii (strain B80)</name>
    <name type="common">Rat pneumocystis pneumonia agent</name>
    <name type="synonym">Pneumocystis carinii f. sp. carinii</name>
    <dbReference type="NCBI Taxonomy" id="1408658"/>
    <lineage>
        <taxon>Eukaryota</taxon>
        <taxon>Fungi</taxon>
        <taxon>Dikarya</taxon>
        <taxon>Ascomycota</taxon>
        <taxon>Taphrinomycotina</taxon>
        <taxon>Pneumocystomycetes</taxon>
        <taxon>Pneumocystaceae</taxon>
        <taxon>Pneumocystis</taxon>
    </lineage>
</organism>
<comment type="caution">
    <text evidence="3">The sequence shown here is derived from an EMBL/GenBank/DDBJ whole genome shotgun (WGS) entry which is preliminary data.</text>
</comment>
<dbReference type="GO" id="GO:0031501">
    <property type="term" value="C:mannosyltransferase complex"/>
    <property type="evidence" value="ECO:0007669"/>
    <property type="project" value="TreeGrafter"/>
</dbReference>
<keyword evidence="4" id="KW-1185">Reference proteome</keyword>
<feature type="signal peptide" evidence="2">
    <location>
        <begin position="1"/>
        <end position="15"/>
    </location>
</feature>
<gene>
    <name evidence="3" type="ORF">T552_02629</name>
</gene>
<dbReference type="EMBL" id="LFVZ01000012">
    <property type="protein sequence ID" value="KTW26620.1"/>
    <property type="molecule type" value="Genomic_DNA"/>
</dbReference>
<protein>
    <submittedName>
        <fullName evidence="3">Uncharacterized protein</fullName>
    </submittedName>
</protein>
<feature type="chain" id="PRO_5012272160" evidence="2">
    <location>
        <begin position="16"/>
        <end position="187"/>
    </location>
</feature>
<dbReference type="Pfam" id="PF10333">
    <property type="entry name" value="Pga1"/>
    <property type="match status" value="1"/>
</dbReference>
<keyword evidence="1" id="KW-0812">Transmembrane</keyword>
<dbReference type="VEuPathDB" id="FungiDB:T552_02629"/>
<dbReference type="Proteomes" id="UP000054454">
    <property type="component" value="Unassembled WGS sequence"/>
</dbReference>